<gene>
    <name evidence="2" type="ORF">EFD62_07930</name>
</gene>
<protein>
    <submittedName>
        <fullName evidence="2">Copper amine oxidase</fullName>
    </submittedName>
</protein>
<dbReference type="AlphaFoldDB" id="A0A4V1K273"/>
<dbReference type="InterPro" id="IPR012854">
    <property type="entry name" value="Cu_amine_oxidase-like_N"/>
</dbReference>
<dbReference type="Pfam" id="PF07833">
    <property type="entry name" value="Cu_amine_oxidN1"/>
    <property type="match status" value="1"/>
</dbReference>
<comment type="caution">
    <text evidence="2">The sequence shown here is derived from an EMBL/GenBank/DDBJ whole genome shotgun (WGS) entry which is preliminary data.</text>
</comment>
<dbReference type="EMBL" id="RLII01000007">
    <property type="protein sequence ID" value="RXE59289.1"/>
    <property type="molecule type" value="Genomic_DNA"/>
</dbReference>
<accession>A0A4V1K273</accession>
<evidence type="ECO:0000313" key="3">
    <source>
        <dbReference type="Proteomes" id="UP000289166"/>
    </source>
</evidence>
<dbReference type="InterPro" id="IPR036582">
    <property type="entry name" value="Mao_N_sf"/>
</dbReference>
<evidence type="ECO:0000259" key="1">
    <source>
        <dbReference type="Pfam" id="PF07833"/>
    </source>
</evidence>
<reference evidence="3" key="1">
    <citation type="submission" date="2018-11" db="EMBL/GenBank/DDBJ databases">
        <title>Genome sequencing of a novel mesophilic and cellulolytic organism within the genus Hungateiclostridium.</title>
        <authorList>
            <person name="Rettenmaier R."/>
            <person name="Liebl W."/>
            <person name="Zverlov V."/>
        </authorList>
    </citation>
    <scope>NUCLEOTIDE SEQUENCE [LARGE SCALE GENOMIC DNA]</scope>
    <source>
        <strain evidence="3">N2K1</strain>
    </source>
</reference>
<dbReference type="RefSeq" id="WP_128705940.1">
    <property type="nucleotide sequence ID" value="NZ_RLII01000007.1"/>
</dbReference>
<evidence type="ECO:0000313" key="2">
    <source>
        <dbReference type="EMBL" id="RXE59289.1"/>
    </source>
</evidence>
<dbReference type="Pfam" id="PF09826">
    <property type="entry name" value="Beta_propel"/>
    <property type="match status" value="1"/>
</dbReference>
<dbReference type="Proteomes" id="UP000289166">
    <property type="component" value="Unassembled WGS sequence"/>
</dbReference>
<dbReference type="SUPFAM" id="SSF55383">
    <property type="entry name" value="Copper amine oxidase, domain N"/>
    <property type="match status" value="1"/>
</dbReference>
<proteinExistence type="predicted"/>
<name>A0A4V1K273_9FIRM</name>
<keyword evidence="3" id="KW-1185">Reference proteome</keyword>
<dbReference type="OrthoDB" id="9778998at2"/>
<feature type="domain" description="Copper amine oxidase-like N-terminal" evidence="1">
    <location>
        <begin position="75"/>
        <end position="169"/>
    </location>
</feature>
<organism evidence="2 3">
    <name type="scientific">Acetivibrio mesophilus</name>
    <dbReference type="NCBI Taxonomy" id="2487273"/>
    <lineage>
        <taxon>Bacteria</taxon>
        <taxon>Bacillati</taxon>
        <taxon>Bacillota</taxon>
        <taxon>Clostridia</taxon>
        <taxon>Eubacteriales</taxon>
        <taxon>Oscillospiraceae</taxon>
        <taxon>Acetivibrio</taxon>
    </lineage>
</organism>
<dbReference type="InterPro" id="IPR019198">
    <property type="entry name" value="Beta_propeller_containing"/>
</dbReference>
<sequence>MKKVINALCIVVMLTLVVIPLSISFADSVKSQQSPEVKGVEDKSIDERLKDAVALYIGSSQAIVNNIETQVDSTNANVKPYIKDGRTLVPVRFISESIGAEVDWDQQNSKVTVRLNNKVVELVIGNKTMKVGDKNEALDVAPEISEGRTYLPLRSLVEALGKKVFYDRGLIVISDREDIFDVSKDKGLIDEAISRVNNLPVVGSIENLKKILENYSSGYERGWGQYGGTDMAVADAPAAEAKVENSLADAGASMEYSTTNVQVEGVDEADVVKTDGEYIYQINRDRVVVIKAYDTVAGNAYSASGMKIESILNFDDDNFTPEELYVDDDYLIAIGSYYQKVPMDTSSNKRIGAGVLPKYMSKTSVKAIVFNISDKSKIKKLREVEVEGYYVSSRKIGSVLYLISNMYPNIYYINDDYNKVTPDYRDTAVSDKYINMECSDIRYFPNSTESNFMNIAAFDIRDSEEVNVQTYLGAGENIYASSENLYVSVTNYNYTLFDVMITADVVSANEDSATWAKPAVVDSTANRETTTVYKFSLNGAKVTYLNKGEVPGRILNQFSMDENNGFFRIATTVGEVWGIGDNVSKNNIYILDDTMTITGKIEDIAPGEMIYSVRFMGDRGYVVTFKTVDPLFVIDLGDPSNPKILGALKIPGYSDYLHPYDENHIIGFGKDTVEVKGNAYYKGMKIALFDVTDVANPIQKFSEIIGDRGTESDLLSNHKALLFSKSKNLLAFPVTVMEVSEAIKDEDSLAYGEFVFQGAYVYNIDTENGFKLKGKITHLSGDEYKKSGYYYNHQKHVERILYIGDTLYTLSKGMVKAHELGNMEESGSIVIP</sequence>
<dbReference type="Gene3D" id="3.30.457.10">
    <property type="entry name" value="Copper amine oxidase-like, N-terminal domain"/>
    <property type="match status" value="1"/>
</dbReference>